<dbReference type="Gene3D" id="1.20.120.1220">
    <property type="match status" value="1"/>
</dbReference>
<dbReference type="RefSeq" id="WP_038139862.1">
    <property type="nucleotide sequence ID" value="NZ_JAVHXF010000020.1"/>
</dbReference>
<dbReference type="PANTHER" id="PTHR30487:SF0">
    <property type="entry name" value="PREPILIN LEADER PEPTIDASE_N-METHYLTRANSFERASE-RELATED"/>
    <property type="match status" value="1"/>
</dbReference>
<dbReference type="Pfam" id="PF01478">
    <property type="entry name" value="Peptidase_A24"/>
    <property type="match status" value="1"/>
</dbReference>
<dbReference type="GO" id="GO:0004190">
    <property type="term" value="F:aspartic-type endopeptidase activity"/>
    <property type="evidence" value="ECO:0007669"/>
    <property type="project" value="InterPro"/>
</dbReference>
<dbReference type="EMBL" id="JRWP01000008">
    <property type="protein sequence ID" value="KGY09070.1"/>
    <property type="molecule type" value="Genomic_DNA"/>
</dbReference>
<feature type="transmembrane region" description="Helical" evidence="2">
    <location>
        <begin position="97"/>
        <end position="116"/>
    </location>
</feature>
<keyword evidence="2" id="KW-0812">Transmembrane</keyword>
<evidence type="ECO:0000256" key="1">
    <source>
        <dbReference type="ARBA" id="ARBA00005801"/>
    </source>
</evidence>
<dbReference type="PANTHER" id="PTHR30487">
    <property type="entry name" value="TYPE 4 PREPILIN-LIKE PROTEINS LEADER PEPTIDE-PROCESSING ENZYME"/>
    <property type="match status" value="1"/>
</dbReference>
<sequence>MEYVIWFILFIVAVSDAKEHRIPNALLLLTLIACIARMIVEPDLTPSWSAAATGFAVMFAGSLMLHLLRVMAPGDVKLLAVIGFWLGWGQLFDATLWIAATSIMVGLTYALVRVAGKEHKMREQLSRYKLLFAYGRAGTKALEENSTEKLRMPFAPIVVIGVALHHYF</sequence>
<comment type="caution">
    <text evidence="4">The sequence shown here is derived from an EMBL/GenBank/DDBJ whole genome shotgun (WGS) entry which is preliminary data.</text>
</comment>
<gene>
    <name evidence="4" type="ORF">NM06_07345</name>
</gene>
<name>A0A0A5HXS7_PHOS4</name>
<organism evidence="4 5">
    <name type="scientific">Photobacterium sp. (strain ATCC 43367)</name>
    <dbReference type="NCBI Taxonomy" id="379097"/>
    <lineage>
        <taxon>Bacteria</taxon>
        <taxon>Pseudomonadati</taxon>
        <taxon>Pseudomonadota</taxon>
        <taxon>Gammaproteobacteria</taxon>
        <taxon>Vibrionales</taxon>
        <taxon>Vibrionaceae</taxon>
        <taxon>Vibrio</taxon>
        <taxon>Vibrio oreintalis group</taxon>
    </lineage>
</organism>
<proteinExistence type="inferred from homology"/>
<dbReference type="GO" id="GO:0005886">
    <property type="term" value="C:plasma membrane"/>
    <property type="evidence" value="ECO:0007669"/>
    <property type="project" value="TreeGrafter"/>
</dbReference>
<evidence type="ECO:0000256" key="2">
    <source>
        <dbReference type="SAM" id="Phobius"/>
    </source>
</evidence>
<evidence type="ECO:0000313" key="5">
    <source>
        <dbReference type="Proteomes" id="UP000030451"/>
    </source>
</evidence>
<dbReference type="Proteomes" id="UP000030451">
    <property type="component" value="Unassembled WGS sequence"/>
</dbReference>
<dbReference type="STRING" id="379097.SE23_01435"/>
<keyword evidence="2" id="KW-1133">Transmembrane helix</keyword>
<protein>
    <submittedName>
        <fullName evidence="4">Peptidase A24</fullName>
    </submittedName>
</protein>
<keyword evidence="2" id="KW-0472">Membrane</keyword>
<dbReference type="InterPro" id="IPR000045">
    <property type="entry name" value="Prepilin_IV_endopep_pep"/>
</dbReference>
<dbReference type="GO" id="GO:0006465">
    <property type="term" value="P:signal peptide processing"/>
    <property type="evidence" value="ECO:0007669"/>
    <property type="project" value="TreeGrafter"/>
</dbReference>
<reference evidence="4 5" key="1">
    <citation type="submission" date="2014-10" db="EMBL/GenBank/DDBJ databases">
        <title>Genome sequencing of Vibrio sinaloensis T08.</title>
        <authorList>
            <person name="Chan K.-G."/>
            <person name="Mohamad N.I."/>
        </authorList>
    </citation>
    <scope>NUCLEOTIDE SEQUENCE [LARGE SCALE GENOMIC DNA]</scope>
    <source>
        <strain evidence="4 5">T08</strain>
    </source>
</reference>
<feature type="domain" description="Prepilin type IV endopeptidase peptidase" evidence="3">
    <location>
        <begin position="4"/>
        <end position="104"/>
    </location>
</feature>
<evidence type="ECO:0000313" key="4">
    <source>
        <dbReference type="EMBL" id="KGY09070.1"/>
    </source>
</evidence>
<dbReference type="InterPro" id="IPR050882">
    <property type="entry name" value="Prepilin_peptidase/N-MTase"/>
</dbReference>
<accession>A0A0A5HXS7</accession>
<feature type="transmembrane region" description="Helical" evidence="2">
    <location>
        <begin position="48"/>
        <end position="68"/>
    </location>
</feature>
<dbReference type="AlphaFoldDB" id="A0A0A5HXS7"/>
<comment type="similarity">
    <text evidence="1">Belongs to the peptidase A24 family.</text>
</comment>
<evidence type="ECO:0000259" key="3">
    <source>
        <dbReference type="Pfam" id="PF01478"/>
    </source>
</evidence>
<dbReference type="OrthoDB" id="5905525at2"/>